<dbReference type="Gramene" id="Solyc01g018060.1.1">
    <property type="protein sequence ID" value="Solyc01g018060.1.1.1"/>
    <property type="gene ID" value="Solyc01g018060.1"/>
</dbReference>
<comment type="similarity">
    <text evidence="1">Belongs to the universal ribosomal protein uS7 family.</text>
</comment>
<dbReference type="GO" id="GO:0005840">
    <property type="term" value="C:ribosome"/>
    <property type="evidence" value="ECO:0007669"/>
    <property type="project" value="UniProtKB-KW"/>
</dbReference>
<dbReference type="InParanoid" id="A0A3Q7EC21"/>
<dbReference type="InterPro" id="IPR036823">
    <property type="entry name" value="Ribosomal_uS7_dom_sf"/>
</dbReference>
<dbReference type="SUPFAM" id="SSF47973">
    <property type="entry name" value="Ribosomal protein S7"/>
    <property type="match status" value="1"/>
</dbReference>
<accession>A0A3Q7EC21</accession>
<dbReference type="EnsemblPlants" id="Solyc01g018060.1.1">
    <property type="protein sequence ID" value="Solyc01g018060.1.1.1"/>
    <property type="gene ID" value="Solyc01g018060.1"/>
</dbReference>
<dbReference type="Pfam" id="PF00177">
    <property type="entry name" value="Ribosomal_S7"/>
    <property type="match status" value="1"/>
</dbReference>
<feature type="domain" description="Small ribosomal subunit protein uS7" evidence="4">
    <location>
        <begin position="1"/>
        <end position="52"/>
    </location>
</feature>
<dbReference type="STRING" id="4081.A0A3Q7EC21"/>
<evidence type="ECO:0000256" key="2">
    <source>
        <dbReference type="ARBA" id="ARBA00022980"/>
    </source>
</evidence>
<evidence type="ECO:0000256" key="3">
    <source>
        <dbReference type="ARBA" id="ARBA00023274"/>
    </source>
</evidence>
<dbReference type="Proteomes" id="UP000004994">
    <property type="component" value="Chromosome 1"/>
</dbReference>
<dbReference type="OMA" id="NCIRKHG"/>
<name>A0A3Q7EC21_SOLLC</name>
<keyword evidence="6" id="KW-1185">Reference proteome</keyword>
<proteinExistence type="inferred from homology"/>
<keyword evidence="2" id="KW-0689">Ribosomal protein</keyword>
<reference evidence="5" key="1">
    <citation type="journal article" date="2012" name="Nature">
        <title>The tomato genome sequence provides insights into fleshy fruit evolution.</title>
        <authorList>
            <consortium name="Tomato Genome Consortium"/>
        </authorList>
    </citation>
    <scope>NUCLEOTIDE SEQUENCE [LARGE SCALE GENOMIC DNA]</scope>
    <source>
        <strain evidence="5">cv. Heinz 1706</strain>
    </source>
</reference>
<dbReference type="GO" id="GO:1990904">
    <property type="term" value="C:ribonucleoprotein complex"/>
    <property type="evidence" value="ECO:0007669"/>
    <property type="project" value="UniProtKB-KW"/>
</dbReference>
<evidence type="ECO:0000256" key="1">
    <source>
        <dbReference type="ARBA" id="ARBA00007151"/>
    </source>
</evidence>
<evidence type="ECO:0000259" key="4">
    <source>
        <dbReference type="Pfam" id="PF00177"/>
    </source>
</evidence>
<dbReference type="InterPro" id="IPR023798">
    <property type="entry name" value="Ribosomal_uS7_dom"/>
</dbReference>
<dbReference type="AlphaFoldDB" id="A0A3Q7EC21"/>
<reference evidence="5" key="2">
    <citation type="submission" date="2019-01" db="UniProtKB">
        <authorList>
            <consortium name="EnsemblPlants"/>
        </authorList>
    </citation>
    <scope>IDENTIFICATION</scope>
    <source>
        <strain evidence="5">cv. Heinz 1706</strain>
    </source>
</reference>
<organism evidence="5">
    <name type="scientific">Solanum lycopersicum</name>
    <name type="common">Tomato</name>
    <name type="synonym">Lycopersicon esculentum</name>
    <dbReference type="NCBI Taxonomy" id="4081"/>
    <lineage>
        <taxon>Eukaryota</taxon>
        <taxon>Viridiplantae</taxon>
        <taxon>Streptophyta</taxon>
        <taxon>Embryophyta</taxon>
        <taxon>Tracheophyta</taxon>
        <taxon>Spermatophyta</taxon>
        <taxon>Magnoliopsida</taxon>
        <taxon>eudicotyledons</taxon>
        <taxon>Gunneridae</taxon>
        <taxon>Pentapetalae</taxon>
        <taxon>asterids</taxon>
        <taxon>lamiids</taxon>
        <taxon>Solanales</taxon>
        <taxon>Solanaceae</taxon>
        <taxon>Solanoideae</taxon>
        <taxon>Solaneae</taxon>
        <taxon>Solanum</taxon>
        <taxon>Solanum subgen. Lycopersicon</taxon>
    </lineage>
</organism>
<sequence length="53" mass="6004">MLVNCIRKHGKKSLSYKIIYRAVKKIQQKTETIPLSILHLAIRGVTPDTTVKA</sequence>
<evidence type="ECO:0000313" key="6">
    <source>
        <dbReference type="Proteomes" id="UP000004994"/>
    </source>
</evidence>
<dbReference type="Gene3D" id="1.10.455.10">
    <property type="entry name" value="Ribosomal protein S7 domain"/>
    <property type="match status" value="1"/>
</dbReference>
<evidence type="ECO:0000313" key="5">
    <source>
        <dbReference type="EnsemblPlants" id="Solyc01g018060.1.1.1"/>
    </source>
</evidence>
<dbReference type="PaxDb" id="4081-Solyc01g018060.1.1"/>
<keyword evidence="3" id="KW-0687">Ribonucleoprotein</keyword>
<protein>
    <recommendedName>
        <fullName evidence="4">Small ribosomal subunit protein uS7 domain-containing protein</fullName>
    </recommendedName>
</protein>